<keyword evidence="1" id="KW-0238">DNA-binding</keyword>
<sequence>MSELTRTVVVPSVKLTERKLAVFKELEELYRQILIELVNYGFRNSIDSFTRLKRDKYRELRGKFLQLPSHYVHTACQDASTRIKSFNKLKRKGLAKSERPEVNRVSIWLDDHLWKRIGYTTILIYTHRGWIPVELVPHKLCWRYINNGWALRTQPKIKINYRRKRLLVYFVFAKAVNVDENGAEHVISVDVNEDNVAVKVLDKVCILETGIRRITIGYARYREVVQSVKGNGYVCRAIRGREGKRKKDIRLKIANIVSNTAEKLNAVVVLENLPEQCPRNMIRDVRDPALRHRIYQAGFRGIVRAIEEKCLERGVFVAKVDPRNTSSKCPFCESKLMRGNAPRQLKCPKCRFRAGRDVIAVLNLEKKYLTLKGCVPFTPMPIDPTPEVAVLPMKGWVRRKSLDETLKNPEMKGMTI</sequence>
<proteinExistence type="predicted"/>
<evidence type="ECO:0000256" key="1">
    <source>
        <dbReference type="ARBA" id="ARBA00023125"/>
    </source>
</evidence>
<feature type="domain" description="Cas12f1-like TNB" evidence="2">
    <location>
        <begin position="299"/>
        <end position="364"/>
    </location>
</feature>
<accession>A0A7J2U4J4</accession>
<protein>
    <submittedName>
        <fullName evidence="3">Transposase</fullName>
    </submittedName>
</protein>
<comment type="caution">
    <text evidence="3">The sequence shown here is derived from an EMBL/GenBank/DDBJ whole genome shotgun (WGS) entry which is preliminary data.</text>
</comment>
<name>A0A7J2U4J4_9CREN</name>
<reference evidence="3" key="1">
    <citation type="journal article" date="2020" name="mSystems">
        <title>Genome- and Community-Level Interaction Insights into Carbon Utilization and Element Cycling Functions of Hydrothermarchaeota in Hydrothermal Sediment.</title>
        <authorList>
            <person name="Zhou Z."/>
            <person name="Liu Y."/>
            <person name="Xu W."/>
            <person name="Pan J."/>
            <person name="Luo Z.H."/>
            <person name="Li M."/>
        </authorList>
    </citation>
    <scope>NUCLEOTIDE SEQUENCE [LARGE SCALE GENOMIC DNA]</scope>
    <source>
        <strain evidence="3">SpSt-125</strain>
    </source>
</reference>
<gene>
    <name evidence="3" type="ORF">ENO26_06810</name>
</gene>
<dbReference type="AlphaFoldDB" id="A0A7J2U4J4"/>
<evidence type="ECO:0000313" key="3">
    <source>
        <dbReference type="EMBL" id="HEM67257.1"/>
    </source>
</evidence>
<dbReference type="Pfam" id="PF07282">
    <property type="entry name" value="Cas12f1-like_TNB"/>
    <property type="match status" value="1"/>
</dbReference>
<dbReference type="GO" id="GO:0003677">
    <property type="term" value="F:DNA binding"/>
    <property type="evidence" value="ECO:0007669"/>
    <property type="project" value="UniProtKB-KW"/>
</dbReference>
<evidence type="ECO:0000259" key="2">
    <source>
        <dbReference type="Pfam" id="PF07282"/>
    </source>
</evidence>
<dbReference type="EMBL" id="DSEU01000045">
    <property type="protein sequence ID" value="HEM67257.1"/>
    <property type="molecule type" value="Genomic_DNA"/>
</dbReference>
<dbReference type="InterPro" id="IPR010095">
    <property type="entry name" value="Cas12f1-like_TNB"/>
</dbReference>
<organism evidence="3">
    <name type="scientific">Ignisphaera aggregans</name>
    <dbReference type="NCBI Taxonomy" id="334771"/>
    <lineage>
        <taxon>Archaea</taxon>
        <taxon>Thermoproteota</taxon>
        <taxon>Thermoprotei</taxon>
        <taxon>Desulfurococcales</taxon>
        <taxon>Desulfurococcaceae</taxon>
        <taxon>Ignisphaera</taxon>
    </lineage>
</organism>
<dbReference type="NCBIfam" id="TIGR01766">
    <property type="entry name" value="IS200/IS605 family accessory protein TnpB-like domain"/>
    <property type="match status" value="1"/>
</dbReference>